<dbReference type="InterPro" id="IPR036388">
    <property type="entry name" value="WH-like_DNA-bd_sf"/>
</dbReference>
<evidence type="ECO:0000313" key="6">
    <source>
        <dbReference type="Proteomes" id="UP001387364"/>
    </source>
</evidence>
<evidence type="ECO:0000256" key="3">
    <source>
        <dbReference type="ARBA" id="ARBA00023163"/>
    </source>
</evidence>
<evidence type="ECO:0000256" key="2">
    <source>
        <dbReference type="ARBA" id="ARBA00023125"/>
    </source>
</evidence>
<dbReference type="Proteomes" id="UP001387364">
    <property type="component" value="Chromosome"/>
</dbReference>
<dbReference type="PANTHER" id="PTHR38445">
    <property type="entry name" value="HTH-TYPE TRANSCRIPTIONAL REPRESSOR YTRA"/>
    <property type="match status" value="1"/>
</dbReference>
<sequence>MQIIISNNSKEPIYEQISVQIKNLILLGDLKQGDALPSMRKLAKDLRISIITTKRAYEELERDGFIYSIVGKGSFVAEQNLEIMKEKKLKTIEEKLCEAIQNAKQMNVPLNELKEMLTILYEEEDSWKT</sequence>
<dbReference type="PANTHER" id="PTHR38445:SF7">
    <property type="entry name" value="GNTR-FAMILY TRANSCRIPTIONAL REGULATOR"/>
    <property type="match status" value="1"/>
</dbReference>
<keyword evidence="6" id="KW-1185">Reference proteome</keyword>
<organism evidence="5 6">
    <name type="scientific">Bacillus kandeliae</name>
    <dbReference type="NCBI Taxonomy" id="3129297"/>
    <lineage>
        <taxon>Bacteria</taxon>
        <taxon>Bacillati</taxon>
        <taxon>Bacillota</taxon>
        <taxon>Bacilli</taxon>
        <taxon>Bacillales</taxon>
        <taxon>Bacillaceae</taxon>
        <taxon>Bacillus</taxon>
    </lineage>
</organism>
<feature type="domain" description="HTH gntR-type" evidence="4">
    <location>
        <begin position="11"/>
        <end position="79"/>
    </location>
</feature>
<dbReference type="Gene3D" id="1.10.10.10">
    <property type="entry name" value="Winged helix-like DNA-binding domain superfamily/Winged helix DNA-binding domain"/>
    <property type="match status" value="1"/>
</dbReference>
<proteinExistence type="predicted"/>
<dbReference type="Pfam" id="PF00392">
    <property type="entry name" value="GntR"/>
    <property type="match status" value="1"/>
</dbReference>
<reference evidence="5 6" key="1">
    <citation type="submission" date="2024-02" db="EMBL/GenBank/DDBJ databases">
        <title>Seven novel Bacillus-like species.</title>
        <authorList>
            <person name="Liu G."/>
        </authorList>
    </citation>
    <scope>NUCLEOTIDE SEQUENCE [LARGE SCALE GENOMIC DNA]</scope>
    <source>
        <strain evidence="5 6">FJAT-52991</strain>
    </source>
</reference>
<dbReference type="InterPro" id="IPR000524">
    <property type="entry name" value="Tscrpt_reg_HTH_GntR"/>
</dbReference>
<dbReference type="SUPFAM" id="SSF46785">
    <property type="entry name" value="Winged helix' DNA-binding domain"/>
    <property type="match status" value="1"/>
</dbReference>
<dbReference type="EMBL" id="CP147404">
    <property type="protein sequence ID" value="WXB93349.1"/>
    <property type="molecule type" value="Genomic_DNA"/>
</dbReference>
<keyword evidence="3" id="KW-0804">Transcription</keyword>
<dbReference type="InterPro" id="IPR036390">
    <property type="entry name" value="WH_DNA-bd_sf"/>
</dbReference>
<accession>A0ABZ2N719</accession>
<dbReference type="PROSITE" id="PS50949">
    <property type="entry name" value="HTH_GNTR"/>
    <property type="match status" value="1"/>
</dbReference>
<evidence type="ECO:0000259" key="4">
    <source>
        <dbReference type="PROSITE" id="PS50949"/>
    </source>
</evidence>
<dbReference type="SMART" id="SM00345">
    <property type="entry name" value="HTH_GNTR"/>
    <property type="match status" value="1"/>
</dbReference>
<keyword evidence="2" id="KW-0238">DNA-binding</keyword>
<name>A0ABZ2N719_9BACI</name>
<evidence type="ECO:0000256" key="1">
    <source>
        <dbReference type="ARBA" id="ARBA00023015"/>
    </source>
</evidence>
<dbReference type="CDD" id="cd07377">
    <property type="entry name" value="WHTH_GntR"/>
    <property type="match status" value="1"/>
</dbReference>
<evidence type="ECO:0000313" key="5">
    <source>
        <dbReference type="EMBL" id="WXB93349.1"/>
    </source>
</evidence>
<protein>
    <submittedName>
        <fullName evidence="5">GntR family transcriptional regulator</fullName>
    </submittedName>
</protein>
<keyword evidence="1" id="KW-0805">Transcription regulation</keyword>
<gene>
    <name evidence="5" type="ORF">WDJ61_01170</name>
</gene>
<dbReference type="RefSeq" id="WP_338752674.1">
    <property type="nucleotide sequence ID" value="NZ_CP147404.1"/>
</dbReference>